<dbReference type="Pfam" id="PF00162">
    <property type="entry name" value="PGK"/>
    <property type="match status" value="1"/>
</dbReference>
<dbReference type="PRINTS" id="PR00477">
    <property type="entry name" value="PHGLYCKINASE"/>
</dbReference>
<keyword evidence="6 7" id="KW-0067">ATP-binding</keyword>
<comment type="caution">
    <text evidence="9">The sequence shown here is derived from an EMBL/GenBank/DDBJ whole genome shotgun (WGS) entry which is preliminary data.</text>
</comment>
<evidence type="ECO:0000256" key="1">
    <source>
        <dbReference type="ARBA" id="ARBA00000642"/>
    </source>
</evidence>
<dbReference type="Gene3D" id="3.40.50.1260">
    <property type="entry name" value="Phosphoglycerate kinase, N-terminal domain"/>
    <property type="match status" value="2"/>
</dbReference>
<dbReference type="GO" id="GO:0004618">
    <property type="term" value="F:phosphoglycerate kinase activity"/>
    <property type="evidence" value="ECO:0007669"/>
    <property type="project" value="UniProtKB-EC"/>
</dbReference>
<organism evidence="9 10">
    <name type="scientific">Candidatus Komeilibacteria bacterium CG_4_10_14_0_8_um_filter_37_78</name>
    <dbReference type="NCBI Taxonomy" id="1974471"/>
    <lineage>
        <taxon>Bacteria</taxon>
        <taxon>Candidatus Komeiliibacteriota</taxon>
    </lineage>
</organism>
<dbReference type="EMBL" id="PFMC01000080">
    <property type="protein sequence ID" value="PIY93946.1"/>
    <property type="molecule type" value="Genomic_DNA"/>
</dbReference>
<dbReference type="GO" id="GO:0005524">
    <property type="term" value="F:ATP binding"/>
    <property type="evidence" value="ECO:0007669"/>
    <property type="project" value="UniProtKB-KW"/>
</dbReference>
<keyword evidence="5 8" id="KW-0418">Kinase</keyword>
<dbReference type="InterPro" id="IPR001576">
    <property type="entry name" value="Phosphoglycerate_kinase"/>
</dbReference>
<evidence type="ECO:0000313" key="10">
    <source>
        <dbReference type="Proteomes" id="UP000228689"/>
    </source>
</evidence>
<evidence type="ECO:0000256" key="2">
    <source>
        <dbReference type="ARBA" id="ARBA00013061"/>
    </source>
</evidence>
<proteinExistence type="inferred from homology"/>
<evidence type="ECO:0000256" key="4">
    <source>
        <dbReference type="ARBA" id="ARBA00022741"/>
    </source>
</evidence>
<dbReference type="GO" id="GO:0005829">
    <property type="term" value="C:cytosol"/>
    <property type="evidence" value="ECO:0007669"/>
    <property type="project" value="TreeGrafter"/>
</dbReference>
<sequence length="371" mass="41509">MKKITQLKNLKNKTVIVRVDFNVAMSKGKVLDDTKIRHSLQTINYLLKNKAKVILLSHLGRPENKVVKSLSLEPIAKHFSTLIKHKVDFVKTIEQAKVSQSDLILLENIRFFPREHLNCKRWAKQLASLGDYYVFEAFASYRQESSVNAIADYLPSYAGFRFLAEVANLKGITTKKPGSILILGGAKAETKIKIIKNLLKQYDYILLGGVLANTFLKAFDFEIGKSVYEPKSISACKKLISAKILLPIDVVVKTKSGRKIKPVNEVEKGDYIYDLGPETLEYYKEIIKSAKQIVFNGPMGYYEQLAWQRGSNEIALAIAASKAKKVAGGGETVDLINDLNIAQHFSFISTGGGAMLKYLEDGKLPIFDKLK</sequence>
<dbReference type="GO" id="GO:0006096">
    <property type="term" value="P:glycolytic process"/>
    <property type="evidence" value="ECO:0007669"/>
    <property type="project" value="InterPro"/>
</dbReference>
<evidence type="ECO:0000313" key="9">
    <source>
        <dbReference type="EMBL" id="PIY93946.1"/>
    </source>
</evidence>
<evidence type="ECO:0000256" key="6">
    <source>
        <dbReference type="ARBA" id="ARBA00022840"/>
    </source>
</evidence>
<dbReference type="PANTHER" id="PTHR11406">
    <property type="entry name" value="PHOSPHOGLYCERATE KINASE"/>
    <property type="match status" value="1"/>
</dbReference>
<dbReference type="EC" id="2.7.2.3" evidence="2 8"/>
<dbReference type="InterPro" id="IPR036043">
    <property type="entry name" value="Phosphoglycerate_kinase_sf"/>
</dbReference>
<accession>A0A2M7RC76</accession>
<dbReference type="SUPFAM" id="SSF53748">
    <property type="entry name" value="Phosphoglycerate kinase"/>
    <property type="match status" value="1"/>
</dbReference>
<evidence type="ECO:0000256" key="5">
    <source>
        <dbReference type="ARBA" id="ARBA00022777"/>
    </source>
</evidence>
<name>A0A2M7RC76_9BACT</name>
<dbReference type="AlphaFoldDB" id="A0A2M7RC76"/>
<dbReference type="PANTHER" id="PTHR11406:SF23">
    <property type="entry name" value="PHOSPHOGLYCERATE KINASE 1, CHLOROPLASTIC-RELATED"/>
    <property type="match status" value="1"/>
</dbReference>
<dbReference type="GO" id="GO:0043531">
    <property type="term" value="F:ADP binding"/>
    <property type="evidence" value="ECO:0007669"/>
    <property type="project" value="TreeGrafter"/>
</dbReference>
<keyword evidence="3 8" id="KW-0808">Transferase</keyword>
<evidence type="ECO:0000256" key="3">
    <source>
        <dbReference type="ARBA" id="ARBA00022679"/>
    </source>
</evidence>
<dbReference type="InterPro" id="IPR015824">
    <property type="entry name" value="Phosphoglycerate_kinase_N"/>
</dbReference>
<gene>
    <name evidence="9" type="primary">pgk</name>
    <name evidence="9" type="ORF">COY67_03415</name>
</gene>
<dbReference type="Proteomes" id="UP000228689">
    <property type="component" value="Unassembled WGS sequence"/>
</dbReference>
<comment type="catalytic activity">
    <reaction evidence="1 8">
        <text>(2R)-3-phosphoglycerate + ATP = (2R)-3-phospho-glyceroyl phosphate + ADP</text>
        <dbReference type="Rhea" id="RHEA:14801"/>
        <dbReference type="ChEBI" id="CHEBI:30616"/>
        <dbReference type="ChEBI" id="CHEBI:57604"/>
        <dbReference type="ChEBI" id="CHEBI:58272"/>
        <dbReference type="ChEBI" id="CHEBI:456216"/>
        <dbReference type="EC" id="2.7.2.3"/>
    </reaction>
</comment>
<evidence type="ECO:0000256" key="7">
    <source>
        <dbReference type="PIRSR" id="PIRSR000724-2"/>
    </source>
</evidence>
<reference evidence="10" key="1">
    <citation type="submission" date="2017-09" db="EMBL/GenBank/DDBJ databases">
        <title>Depth-based differentiation of microbial function through sediment-hosted aquifers and enrichment of novel symbionts in the deep terrestrial subsurface.</title>
        <authorList>
            <person name="Probst A.J."/>
            <person name="Ladd B."/>
            <person name="Jarett J.K."/>
            <person name="Geller-Mcgrath D.E."/>
            <person name="Sieber C.M.K."/>
            <person name="Emerson J.B."/>
            <person name="Anantharaman K."/>
            <person name="Thomas B.C."/>
            <person name="Malmstrom R."/>
            <person name="Stieglmeier M."/>
            <person name="Klingl A."/>
            <person name="Woyke T."/>
            <person name="Ryan C.M."/>
            <person name="Banfield J.F."/>
        </authorList>
    </citation>
    <scope>NUCLEOTIDE SEQUENCE [LARGE SCALE GENOMIC DNA]</scope>
</reference>
<feature type="binding site" evidence="7">
    <location>
        <position position="303"/>
    </location>
    <ligand>
        <name>ATP</name>
        <dbReference type="ChEBI" id="CHEBI:30616"/>
    </ligand>
</feature>
<keyword evidence="4" id="KW-0547">Nucleotide-binding</keyword>
<comment type="similarity">
    <text evidence="8">Belongs to the phosphoglycerate kinase family.</text>
</comment>
<dbReference type="PIRSF" id="PIRSF000724">
    <property type="entry name" value="Pgk"/>
    <property type="match status" value="1"/>
</dbReference>
<feature type="binding site" evidence="7">
    <location>
        <position position="191"/>
    </location>
    <ligand>
        <name>ATP</name>
        <dbReference type="ChEBI" id="CHEBI:30616"/>
    </ligand>
</feature>
<evidence type="ECO:0000256" key="8">
    <source>
        <dbReference type="RuleBase" id="RU000532"/>
    </source>
</evidence>
<protein>
    <recommendedName>
        <fullName evidence="2 8">Phosphoglycerate kinase</fullName>
        <ecNumber evidence="2 8">2.7.2.3</ecNumber>
    </recommendedName>
</protein>
<dbReference type="GO" id="GO:0006094">
    <property type="term" value="P:gluconeogenesis"/>
    <property type="evidence" value="ECO:0007669"/>
    <property type="project" value="TreeGrafter"/>
</dbReference>